<proteinExistence type="predicted"/>
<reference evidence="2" key="1">
    <citation type="submission" date="2023-11" db="EMBL/GenBank/DDBJ databases">
        <authorList>
            <person name="De Vega J J."/>
            <person name="De Vega J J."/>
        </authorList>
    </citation>
    <scope>NUCLEOTIDE SEQUENCE</scope>
</reference>
<feature type="region of interest" description="Disordered" evidence="1">
    <location>
        <begin position="51"/>
        <end position="203"/>
    </location>
</feature>
<name>A0AAD2GW65_9AGAR</name>
<evidence type="ECO:0000256" key="1">
    <source>
        <dbReference type="SAM" id="MobiDB-lite"/>
    </source>
</evidence>
<accession>A0AAD2GW65</accession>
<dbReference type="EMBL" id="CAVNYO010000040">
    <property type="protein sequence ID" value="CAK5263538.1"/>
    <property type="molecule type" value="Genomic_DNA"/>
</dbReference>
<feature type="compositionally biased region" description="Low complexity" evidence="1">
    <location>
        <begin position="665"/>
        <end position="698"/>
    </location>
</feature>
<dbReference type="AlphaFoldDB" id="A0AAD2GW65"/>
<gene>
    <name evidence="2" type="ORF">MYCIT1_LOCUS3002</name>
</gene>
<evidence type="ECO:0008006" key="4">
    <source>
        <dbReference type="Google" id="ProtNLM"/>
    </source>
</evidence>
<feature type="region of interest" description="Disordered" evidence="1">
    <location>
        <begin position="427"/>
        <end position="453"/>
    </location>
</feature>
<keyword evidence="3" id="KW-1185">Reference proteome</keyword>
<feature type="compositionally biased region" description="Low complexity" evidence="1">
    <location>
        <begin position="135"/>
        <end position="146"/>
    </location>
</feature>
<feature type="compositionally biased region" description="Low complexity" evidence="1">
    <location>
        <begin position="609"/>
        <end position="624"/>
    </location>
</feature>
<evidence type="ECO:0000313" key="2">
    <source>
        <dbReference type="EMBL" id="CAK5263538.1"/>
    </source>
</evidence>
<comment type="caution">
    <text evidence="2">The sequence shown here is derived from an EMBL/GenBank/DDBJ whole genome shotgun (WGS) entry which is preliminary data.</text>
</comment>
<sequence length="837" mass="88322">MSTTTDILFNSPALHSLKRDQLVKLCKIHSIKANGKNVELVERLQHHAKTLPKNDPLSVAFRSEQDGDDVNMTDVEDEETEPKEDEGEDKTWNPRPSSQWELIMESITEESEGSSQGTLSSQKSGSTTLAGEFGSGSTSSKSVGSSIRALASSLGLKRNATSASTSSRALDTVSSKASSSILSSFPLPPDTDELSKTSIPYDSLPPPAMDSLQTDHFTFDTSDPAVVAANLNPLLGTAPLPGHTLRPGAPAPLNARLSLGLAPRTPSKRGPTTTIRLVSFDNGNGNSSVFSDMPPPGDTPRLKPFHTTFDLDMGSPTATSAFPASIYPALPVSPPVDESERRMSLEVSLRGAQEDDDRSIAMPGGFGDEDIAMPGGSASPAPPFVFGTPSPSPATPFVFKLAETDAATETALAAEVMAEMNLRAGATSVPSQEIRPLPGSARRSLGCTVSKPAGRFDKAHEQVFGKMESIVDSEARRQQQLKRKSSAANVRPEEDDQNRGKRVRVDEVGNGKQAESDDARKRRRESEAARKKIEATRARRRSSVARGSAVKPKAKPGRFGFLAGAAKLVQGVWGKKATIAPEPKPKPAPVLKKPALPVVTKASAVPSLRAPSVRSVSSTVSRAPIPAAFVGTSSSKAPSSSASSIRQSGTMSSMGSRPTTSRPGSMGTRTSVTSSSTKSVNRLSSSSRLLAPTASSLAKMHNAPPSLSKTPSALPSVHEKPVLDPITNSTGEPRSKGKLVPARKPRISRSRVIAKLASQRVASGSSVATSSTVVRKSLGAGNGRARSSLGVKAQRGSMGVMKNNGNGPLLDAKKRARQSEYYARRKSKQLEATKVDS</sequence>
<feature type="compositionally biased region" description="Polar residues" evidence="1">
    <location>
        <begin position="645"/>
        <end position="663"/>
    </location>
</feature>
<dbReference type="Proteomes" id="UP001295794">
    <property type="component" value="Unassembled WGS sequence"/>
</dbReference>
<organism evidence="2 3">
    <name type="scientific">Mycena citricolor</name>
    <dbReference type="NCBI Taxonomy" id="2018698"/>
    <lineage>
        <taxon>Eukaryota</taxon>
        <taxon>Fungi</taxon>
        <taxon>Dikarya</taxon>
        <taxon>Basidiomycota</taxon>
        <taxon>Agaricomycotina</taxon>
        <taxon>Agaricomycetes</taxon>
        <taxon>Agaricomycetidae</taxon>
        <taxon>Agaricales</taxon>
        <taxon>Marasmiineae</taxon>
        <taxon>Mycenaceae</taxon>
        <taxon>Mycena</taxon>
    </lineage>
</organism>
<protein>
    <recommendedName>
        <fullName evidence="4">SAP domain-containing protein</fullName>
    </recommendedName>
</protein>
<feature type="region of interest" description="Disordered" evidence="1">
    <location>
        <begin position="606"/>
        <end position="746"/>
    </location>
</feature>
<feature type="compositionally biased region" description="Basic and acidic residues" evidence="1">
    <location>
        <begin position="497"/>
        <end position="537"/>
    </location>
</feature>
<feature type="region of interest" description="Disordered" evidence="1">
    <location>
        <begin position="778"/>
        <end position="815"/>
    </location>
</feature>
<feature type="compositionally biased region" description="Low complexity" evidence="1">
    <location>
        <begin position="633"/>
        <end position="644"/>
    </location>
</feature>
<feature type="compositionally biased region" description="Acidic residues" evidence="1">
    <location>
        <begin position="66"/>
        <end position="88"/>
    </location>
</feature>
<feature type="region of interest" description="Disordered" evidence="1">
    <location>
        <begin position="468"/>
        <end position="557"/>
    </location>
</feature>
<feature type="compositionally biased region" description="Low complexity" evidence="1">
    <location>
        <begin position="174"/>
        <end position="184"/>
    </location>
</feature>
<feature type="compositionally biased region" description="Polar residues" evidence="1">
    <location>
        <begin position="113"/>
        <end position="129"/>
    </location>
</feature>
<evidence type="ECO:0000313" key="3">
    <source>
        <dbReference type="Proteomes" id="UP001295794"/>
    </source>
</evidence>